<reference evidence="20" key="1">
    <citation type="submission" date="2022-01" db="EMBL/GenBank/DDBJ databases">
        <title>Genome Sequence Resource for Two Populations of Ditylenchus destructor, the Migratory Endoparasitic Phytonematode.</title>
        <authorList>
            <person name="Zhang H."/>
            <person name="Lin R."/>
            <person name="Xie B."/>
        </authorList>
    </citation>
    <scope>NUCLEOTIDE SEQUENCE</scope>
    <source>
        <strain evidence="20">BazhouSP</strain>
    </source>
</reference>
<dbReference type="PANTHER" id="PTHR11056:SF0">
    <property type="entry name" value="HOMOGENTISATE 1,2-DIOXYGENASE"/>
    <property type="match status" value="1"/>
</dbReference>
<evidence type="ECO:0000256" key="16">
    <source>
        <dbReference type="PIRSR" id="PIRSR605708-1"/>
    </source>
</evidence>
<evidence type="ECO:0000256" key="5">
    <source>
        <dbReference type="ARBA" id="ARBA00013127"/>
    </source>
</evidence>
<dbReference type="NCBIfam" id="TIGR01015">
    <property type="entry name" value="hmgA"/>
    <property type="match status" value="1"/>
</dbReference>
<dbReference type="EMBL" id="JAKKPZ010000825">
    <property type="protein sequence ID" value="KAI1692099.1"/>
    <property type="molecule type" value="Genomic_DNA"/>
</dbReference>
<evidence type="ECO:0000256" key="11">
    <source>
        <dbReference type="ARBA" id="ARBA00023004"/>
    </source>
</evidence>
<keyword evidence="9" id="KW-0223">Dioxygenase</keyword>
<evidence type="ECO:0000256" key="15">
    <source>
        <dbReference type="ARBA" id="ARBA00033225"/>
    </source>
</evidence>
<evidence type="ECO:0000256" key="8">
    <source>
        <dbReference type="ARBA" id="ARBA00022878"/>
    </source>
</evidence>
<dbReference type="InterPro" id="IPR046452">
    <property type="entry name" value="HgmA_N"/>
</dbReference>
<comment type="cofactor">
    <cofactor evidence="2 17">
        <name>Fe cation</name>
        <dbReference type="ChEBI" id="CHEBI:24875"/>
    </cofactor>
</comment>
<evidence type="ECO:0000256" key="10">
    <source>
        <dbReference type="ARBA" id="ARBA00023002"/>
    </source>
</evidence>
<accession>A0AAD4QVP8</accession>
<dbReference type="Pfam" id="PF04209">
    <property type="entry name" value="HgmA_C"/>
    <property type="match status" value="1"/>
</dbReference>
<proteinExistence type="inferred from homology"/>
<comment type="catalytic activity">
    <reaction evidence="1">
        <text>homogentisate + O2 = 4-maleylacetoacetate + H(+)</text>
        <dbReference type="Rhea" id="RHEA:15449"/>
        <dbReference type="ChEBI" id="CHEBI:15378"/>
        <dbReference type="ChEBI" id="CHEBI:15379"/>
        <dbReference type="ChEBI" id="CHEBI:16169"/>
        <dbReference type="ChEBI" id="CHEBI:17105"/>
        <dbReference type="EC" id="1.13.11.5"/>
    </reaction>
</comment>
<dbReference type="GO" id="GO:0004411">
    <property type="term" value="F:homogentisate 1,2-dioxygenase activity"/>
    <property type="evidence" value="ECO:0007669"/>
    <property type="project" value="UniProtKB-EC"/>
</dbReference>
<evidence type="ECO:0000256" key="17">
    <source>
        <dbReference type="PIRSR" id="PIRSR605708-2"/>
    </source>
</evidence>
<dbReference type="SUPFAM" id="SSF51182">
    <property type="entry name" value="RmlC-like cupins"/>
    <property type="match status" value="1"/>
</dbReference>
<comment type="pathway">
    <text evidence="3">Amino-acid degradation; L-phenylalanine degradation; acetoacetate and fumarate from L-phenylalanine: step 4/6.</text>
</comment>
<evidence type="ECO:0000256" key="7">
    <source>
        <dbReference type="ARBA" id="ARBA00022723"/>
    </source>
</evidence>
<evidence type="ECO:0000256" key="14">
    <source>
        <dbReference type="ARBA" id="ARBA00030437"/>
    </source>
</evidence>
<evidence type="ECO:0000313" key="20">
    <source>
        <dbReference type="EMBL" id="KAI1692099.1"/>
    </source>
</evidence>
<dbReference type="Proteomes" id="UP001201812">
    <property type="component" value="Unassembled WGS sequence"/>
</dbReference>
<evidence type="ECO:0000313" key="21">
    <source>
        <dbReference type="Proteomes" id="UP001201812"/>
    </source>
</evidence>
<evidence type="ECO:0000256" key="3">
    <source>
        <dbReference type="ARBA" id="ARBA00004704"/>
    </source>
</evidence>
<dbReference type="CDD" id="cd07000">
    <property type="entry name" value="cupin_HGO_N"/>
    <property type="match status" value="1"/>
</dbReference>
<dbReference type="GO" id="GO:0005737">
    <property type="term" value="C:cytoplasm"/>
    <property type="evidence" value="ECO:0007669"/>
    <property type="project" value="TreeGrafter"/>
</dbReference>
<dbReference type="Gene3D" id="2.60.120.10">
    <property type="entry name" value="Jelly Rolls"/>
    <property type="match status" value="1"/>
</dbReference>
<evidence type="ECO:0000256" key="12">
    <source>
        <dbReference type="ARBA" id="ARBA00023232"/>
    </source>
</evidence>
<feature type="binding site" evidence="17">
    <location>
        <position position="349"/>
    </location>
    <ligand>
        <name>Fe cation</name>
        <dbReference type="ChEBI" id="CHEBI:24875"/>
    </ligand>
</feature>
<name>A0AAD4QVP8_9BILA</name>
<feature type="binding site" evidence="17">
    <location>
        <position position="364"/>
    </location>
    <ligand>
        <name>homogentisate</name>
        <dbReference type="ChEBI" id="CHEBI:16169"/>
    </ligand>
</feature>
<dbReference type="PANTHER" id="PTHR11056">
    <property type="entry name" value="HOMOGENTISATE 1,2-DIOXYGENASE"/>
    <property type="match status" value="1"/>
</dbReference>
<evidence type="ECO:0000256" key="2">
    <source>
        <dbReference type="ARBA" id="ARBA00001962"/>
    </source>
</evidence>
<organism evidence="20 21">
    <name type="scientific">Ditylenchus destructor</name>
    <dbReference type="NCBI Taxonomy" id="166010"/>
    <lineage>
        <taxon>Eukaryota</taxon>
        <taxon>Metazoa</taxon>
        <taxon>Ecdysozoa</taxon>
        <taxon>Nematoda</taxon>
        <taxon>Chromadorea</taxon>
        <taxon>Rhabditida</taxon>
        <taxon>Tylenchina</taxon>
        <taxon>Tylenchomorpha</taxon>
        <taxon>Sphaerularioidea</taxon>
        <taxon>Anguinidae</taxon>
        <taxon>Anguininae</taxon>
        <taxon>Ditylenchus</taxon>
    </lineage>
</organism>
<dbReference type="Pfam" id="PF20510">
    <property type="entry name" value="HgmA_N"/>
    <property type="match status" value="1"/>
</dbReference>
<feature type="binding site" evidence="17">
    <location>
        <position position="355"/>
    </location>
    <ligand>
        <name>Fe cation</name>
        <dbReference type="ChEBI" id="CHEBI:24875"/>
    </ligand>
</feature>
<gene>
    <name evidence="20" type="ORF">DdX_21437</name>
</gene>
<feature type="binding site" evidence="17">
    <location>
        <position position="385"/>
    </location>
    <ligand>
        <name>Fe cation</name>
        <dbReference type="ChEBI" id="CHEBI:24875"/>
    </ligand>
</feature>
<dbReference type="InterPro" id="IPR014710">
    <property type="entry name" value="RmlC-like_jellyroll"/>
</dbReference>
<evidence type="ECO:0000256" key="4">
    <source>
        <dbReference type="ARBA" id="ARBA00007757"/>
    </source>
</evidence>
<dbReference type="GO" id="GO:0006572">
    <property type="term" value="P:L-tyrosine catabolic process"/>
    <property type="evidence" value="ECO:0007669"/>
    <property type="project" value="UniProtKB-KW"/>
</dbReference>
<keyword evidence="21" id="KW-1185">Reference proteome</keyword>
<dbReference type="FunFam" id="2.60.120.10:FF:000026">
    <property type="entry name" value="Homogentisate 1,2-dioxygenase"/>
    <property type="match status" value="1"/>
</dbReference>
<evidence type="ECO:0000259" key="19">
    <source>
        <dbReference type="Pfam" id="PF20510"/>
    </source>
</evidence>
<evidence type="ECO:0000256" key="13">
    <source>
        <dbReference type="ARBA" id="ARBA00030235"/>
    </source>
</evidence>
<dbReference type="GO" id="GO:0046872">
    <property type="term" value="F:metal ion binding"/>
    <property type="evidence" value="ECO:0007669"/>
    <property type="project" value="UniProtKB-KW"/>
</dbReference>
<evidence type="ECO:0000256" key="9">
    <source>
        <dbReference type="ARBA" id="ARBA00022964"/>
    </source>
</evidence>
<feature type="domain" description="Homogentisate 1,2-dioxygenase C-terminal" evidence="18">
    <location>
        <begin position="294"/>
        <end position="447"/>
    </location>
</feature>
<keyword evidence="12" id="KW-0585">Phenylalanine catabolism</keyword>
<feature type="active site" description="Proton acceptor" evidence="16">
    <location>
        <position position="306"/>
    </location>
</feature>
<dbReference type="InterPro" id="IPR046451">
    <property type="entry name" value="HgmA_C"/>
</dbReference>
<dbReference type="AlphaFoldDB" id="A0AAD4QVP8"/>
<evidence type="ECO:0000256" key="1">
    <source>
        <dbReference type="ARBA" id="ARBA00000076"/>
    </source>
</evidence>
<comment type="similarity">
    <text evidence="4">Belongs to the homogentisate dioxygenase family.</text>
</comment>
<dbReference type="InterPro" id="IPR011051">
    <property type="entry name" value="RmlC_Cupin_sf"/>
</dbReference>
<keyword evidence="8" id="KW-0828">Tyrosine catabolism</keyword>
<evidence type="ECO:0000256" key="6">
    <source>
        <dbReference type="ARBA" id="ARBA00018757"/>
    </source>
</evidence>
<keyword evidence="7 17" id="KW-0479">Metal-binding</keyword>
<dbReference type="EC" id="1.13.11.5" evidence="5"/>
<keyword evidence="10" id="KW-0560">Oxidoreductase</keyword>
<keyword evidence="11 17" id="KW-0408">Iron</keyword>
<dbReference type="GO" id="GO:0006559">
    <property type="term" value="P:L-phenylalanine catabolic process"/>
    <property type="evidence" value="ECO:0007669"/>
    <property type="project" value="UniProtKB-KW"/>
</dbReference>
<evidence type="ECO:0000259" key="18">
    <source>
        <dbReference type="Pfam" id="PF04209"/>
    </source>
</evidence>
<sequence>MTTQKAKPAESDNFIQLSYLSGFGNEFNSTAPGYPDALPPNGQNNPQQCPYGLYCEQLSGTAFTVPRKDNKRTWLYRALPSVVHKPFVSSNLSNAEHFTNNFSDFKPNPNQLRWKPFPIPELEGIDFVEGLYTVCGAGDPTVRNGIAIHNYSCNASMINSAIQNADGDFLIVPQLGSLKIITELGRLLVEPYEIVVIPQGIRFSVQVDGPSRGYVLEVFGAHFQLPDLGPIGANGLANPHDFLTPTAWFDETAKDGIDFKIINKYQGTFFEASHSPFDVVAWKGNYVPFKYDLRRFMTINSVSFDHCDPSIFTVLTAPTSEPGVALADFVIFPPRWGVAEHTFRPPYYHRNCMAEYMGLIMGSYEAKGGGFQPGGASLHSMMTPHGPDYNCFQKASTEELKPQRVAESTMSFMFESSLGLVVTDWANNAGHLDREYYKDWLPLTRHFPQPVTK</sequence>
<feature type="binding site" evidence="17">
    <location>
        <position position="385"/>
    </location>
    <ligand>
        <name>homogentisate</name>
        <dbReference type="ChEBI" id="CHEBI:16169"/>
    </ligand>
</feature>
<dbReference type="InterPro" id="IPR005708">
    <property type="entry name" value="Homogentis_dOase"/>
</dbReference>
<feature type="domain" description="Homogentisate 1,2-dioxygenase N-terminal" evidence="19">
    <location>
        <begin position="19"/>
        <end position="293"/>
    </location>
</feature>
<comment type="caution">
    <text evidence="20">The sequence shown here is derived from an EMBL/GenBank/DDBJ whole genome shotgun (WGS) entry which is preliminary data.</text>
</comment>
<protein>
    <recommendedName>
        <fullName evidence="6">Homogentisate 1,2-dioxygenase</fullName>
        <ecNumber evidence="5">1.13.11.5</ecNumber>
    </recommendedName>
    <alternativeName>
        <fullName evidence="13">Homogentisate oxygenase</fullName>
    </alternativeName>
    <alternativeName>
        <fullName evidence="14">Homogentisic acid oxidase</fullName>
    </alternativeName>
    <alternativeName>
        <fullName evidence="15">Homogentisicase</fullName>
    </alternativeName>
</protein>